<evidence type="ECO:0000313" key="2">
    <source>
        <dbReference type="Proteomes" id="UP000004750"/>
    </source>
</evidence>
<dbReference type="STRING" id="797473.HMPREF9080_01023"/>
<protein>
    <submittedName>
        <fullName evidence="1">Uncharacterized protein</fullName>
    </submittedName>
</protein>
<evidence type="ECO:0000313" key="1">
    <source>
        <dbReference type="EMBL" id="EHM54912.1"/>
    </source>
</evidence>
<sequence length="97" mass="11180">MMVILGNWFMSLILTQPVYRRGGWLDVTQAEPVKITIKVISPHITPPLMKTVMRFQHLHHKCRLWRHGAGGEGMGILSNNEMDDFPPVSCMHELNMR</sequence>
<name>G9ZE40_9GAMM</name>
<dbReference type="Proteomes" id="UP000004750">
    <property type="component" value="Unassembled WGS sequence"/>
</dbReference>
<comment type="caution">
    <text evidence="1">The sequence shown here is derived from an EMBL/GenBank/DDBJ whole genome shotgun (WGS) entry which is preliminary data.</text>
</comment>
<gene>
    <name evidence="1" type="ORF">HMPREF9080_01023</name>
</gene>
<dbReference type="HOGENOM" id="CLU_2341609_0_0_6"/>
<dbReference type="RefSeq" id="WP_006985042.1">
    <property type="nucleotide sequence ID" value="NZ_JH417913.1"/>
</dbReference>
<dbReference type="EMBL" id="AGCM01000054">
    <property type="protein sequence ID" value="EHM54912.1"/>
    <property type="molecule type" value="Genomic_DNA"/>
</dbReference>
<organism evidence="1 2">
    <name type="scientific">Cardiobacterium valvarum F0432</name>
    <dbReference type="NCBI Taxonomy" id="797473"/>
    <lineage>
        <taxon>Bacteria</taxon>
        <taxon>Pseudomonadati</taxon>
        <taxon>Pseudomonadota</taxon>
        <taxon>Gammaproteobacteria</taxon>
        <taxon>Cardiobacteriales</taxon>
        <taxon>Cardiobacteriaceae</taxon>
        <taxon>Cardiobacterium</taxon>
    </lineage>
</organism>
<reference evidence="1 2" key="1">
    <citation type="submission" date="2011-08" db="EMBL/GenBank/DDBJ databases">
        <authorList>
            <person name="Weinstock G."/>
            <person name="Sodergren E."/>
            <person name="Clifton S."/>
            <person name="Fulton L."/>
            <person name="Fulton B."/>
            <person name="Courtney L."/>
            <person name="Fronick C."/>
            <person name="Harrison M."/>
            <person name="Strong C."/>
            <person name="Farmer C."/>
            <person name="Delahaunty K."/>
            <person name="Markovic C."/>
            <person name="Hall O."/>
            <person name="Minx P."/>
            <person name="Tomlinson C."/>
            <person name="Mitreva M."/>
            <person name="Hou S."/>
            <person name="Chen J."/>
            <person name="Wollam A."/>
            <person name="Pepin K.H."/>
            <person name="Johnson M."/>
            <person name="Bhonagiri V."/>
            <person name="Zhang X."/>
            <person name="Suruliraj S."/>
            <person name="Warren W."/>
            <person name="Chinwalla A."/>
            <person name="Mardis E.R."/>
            <person name="Wilson R.K."/>
        </authorList>
    </citation>
    <scope>NUCLEOTIDE SEQUENCE [LARGE SCALE GENOMIC DNA]</scope>
    <source>
        <strain evidence="1 2">F0432</strain>
    </source>
</reference>
<dbReference type="AlphaFoldDB" id="G9ZE40"/>
<accession>G9ZE40</accession>
<proteinExistence type="predicted"/>